<evidence type="ECO:0000313" key="4">
    <source>
        <dbReference type="Proteomes" id="UP001390963"/>
    </source>
</evidence>
<dbReference type="Proteomes" id="UP001388259">
    <property type="component" value="Unassembled WGS sequence"/>
</dbReference>
<name>A0AB35YRR1_9FLAO</name>
<evidence type="ECO:0008006" key="5">
    <source>
        <dbReference type="Google" id="ProtNLM"/>
    </source>
</evidence>
<dbReference type="RefSeq" id="WP_342686737.1">
    <property type="nucleotide sequence ID" value="NZ_JAZBJM010000002.1"/>
</dbReference>
<dbReference type="EMBL" id="JAZBJM010000002">
    <property type="protein sequence ID" value="MEM0517416.1"/>
    <property type="molecule type" value="Genomic_DNA"/>
</dbReference>
<comment type="caution">
    <text evidence="1">The sequence shown here is derived from an EMBL/GenBank/DDBJ whole genome shotgun (WGS) entry which is preliminary data.</text>
</comment>
<proteinExistence type="predicted"/>
<sequence length="333" mass="39065">MRNSLYVVPNLNKVSGGPKTRINSFKSIFETKGNTIFYKANKLKAILKRLDLSYVESATNRIALIDILCLFFLRLRSKKTIVFIRDIYIELFPEEYNTFRGKITYFSNKLSNFYLTLISTSMVFPTVEMGEVFFQKNKFFPKRPFTDLPPGTHDITQNRKLPNFSEKLGILYLGSLGYTNSGYQNFIDFAEMYKNEYNFYILSGDKDLKEKVTAGHIQLGKVPRKNIPQFIAENNIAFAFHTRPRNIYDDITFPIKMFDFLSFQLPFFSEEHNPAKRLLGNDYPLFASLENKQEIHRRIKSINPEEYQALLNLLKEIALNNTYDKRYKKLLEQ</sequence>
<reference evidence="1 4" key="1">
    <citation type="submission" date="2024-01" db="EMBL/GenBank/DDBJ databases">
        <title>Aequorivita flavus sp. nov., isolated from deep-sea sediment.</title>
        <authorList>
            <person name="Chen X."/>
        </authorList>
    </citation>
    <scope>NUCLEOTIDE SEQUENCE</scope>
    <source>
        <strain evidence="1">MCCC 1A16923</strain>
        <strain evidence="2 4">MCCC 1A16935</strain>
    </source>
</reference>
<accession>A0AB35YRR1</accession>
<evidence type="ECO:0000313" key="3">
    <source>
        <dbReference type="Proteomes" id="UP001388259"/>
    </source>
</evidence>
<organism evidence="1 3">
    <name type="scientific">Aequorivita flava</name>
    <dbReference type="NCBI Taxonomy" id="3114371"/>
    <lineage>
        <taxon>Bacteria</taxon>
        <taxon>Pseudomonadati</taxon>
        <taxon>Bacteroidota</taxon>
        <taxon>Flavobacteriia</taxon>
        <taxon>Flavobacteriales</taxon>
        <taxon>Flavobacteriaceae</taxon>
        <taxon>Aequorivita</taxon>
    </lineage>
</organism>
<gene>
    <name evidence="2" type="ORF">VZD24_04565</name>
    <name evidence="1" type="ORF">VZD85_03545</name>
</gene>
<dbReference type="Gene3D" id="3.40.50.2000">
    <property type="entry name" value="Glycogen Phosphorylase B"/>
    <property type="match status" value="1"/>
</dbReference>
<evidence type="ECO:0000313" key="1">
    <source>
        <dbReference type="EMBL" id="MEM0517416.1"/>
    </source>
</evidence>
<dbReference type="Proteomes" id="UP001390963">
    <property type="component" value="Unassembled WGS sequence"/>
</dbReference>
<keyword evidence="4" id="KW-1185">Reference proteome</keyword>
<dbReference type="AlphaFoldDB" id="A0AB35YRR1"/>
<dbReference type="EMBL" id="JBANCF010000002">
    <property type="protein sequence ID" value="MEM0572778.1"/>
    <property type="molecule type" value="Genomic_DNA"/>
</dbReference>
<evidence type="ECO:0000313" key="2">
    <source>
        <dbReference type="EMBL" id="MEM0572778.1"/>
    </source>
</evidence>
<protein>
    <recommendedName>
        <fullName evidence="5">Glycosyltransferase</fullName>
    </recommendedName>
</protein>